<evidence type="ECO:0000313" key="3">
    <source>
        <dbReference type="Proteomes" id="UP000278792"/>
    </source>
</evidence>
<reference evidence="2 3" key="1">
    <citation type="submission" date="2018-11" db="EMBL/GenBank/DDBJ databases">
        <title>Vibrio ponticus strain CAIM 1751 pathogenic for the snapper Lutjanus guttatus.</title>
        <authorList>
            <person name="Soto-Rodriguez S."/>
            <person name="Lozano-Olvera R."/>
            <person name="Gomez-Gil B."/>
        </authorList>
    </citation>
    <scope>NUCLEOTIDE SEQUENCE [LARGE SCALE GENOMIC DNA]</scope>
    <source>
        <strain evidence="2 3">CAIM 1751</strain>
    </source>
</reference>
<dbReference type="Gene3D" id="1.50.10.140">
    <property type="match status" value="1"/>
</dbReference>
<sequence>MPPHRLLAMVLGSTASLPLFGLASESSVAEEISFYGQRSINASQHEEKSKQEFYRRAIAPVIAPSESDVGKDVEKTTKTHTPLIKASTQISLSRNELLLAKKAQHYIETNYRKETGLWDSVQGYPHTTMWDIGSGIGATLALEALELKTTEEVHAELAQTLATLQAIPLYKNRLPNREYNTKTALPSGKLSTSTSNGNGWSALDIGRLLIWLKILTQIHPEFHDQVLTIVDKWQLNQAIHQGTLFGTKLHKNKEYYRQEGRHGYLQYAANGFAMFDYQVTLPNLERFISTVKINGTNLEIDTRNVPFLTSDPYVLASIEFGQEAPWNQINTVYQLHKDKSKQAGTLYSYAEDAMSKNPWFAYNNLYYYGKPWTSVSPAGKVIENPQIFSHKVAMGFSVLFEDAFSQTLFATVLDNSLHARSVPTGTYENGGLNTSFNINTNSLVLVSLWYKRNGRQPIYPITNSNLLPSEPKNID</sequence>
<feature type="domain" description="DUF3131" evidence="1">
    <location>
        <begin position="99"/>
        <end position="454"/>
    </location>
</feature>
<dbReference type="RefSeq" id="WP_123782235.1">
    <property type="nucleotide sequence ID" value="NZ_RKIK01000031.1"/>
</dbReference>
<dbReference type="Pfam" id="PF11329">
    <property type="entry name" value="DUF3131"/>
    <property type="match status" value="1"/>
</dbReference>
<evidence type="ECO:0000313" key="2">
    <source>
        <dbReference type="EMBL" id="ROV59846.1"/>
    </source>
</evidence>
<dbReference type="Proteomes" id="UP000278792">
    <property type="component" value="Unassembled WGS sequence"/>
</dbReference>
<dbReference type="AlphaFoldDB" id="A0A3N3DZP9"/>
<accession>A0A3N3DZP9</accession>
<organism evidence="2 3">
    <name type="scientific">Vibrio ponticus</name>
    <dbReference type="NCBI Taxonomy" id="265668"/>
    <lineage>
        <taxon>Bacteria</taxon>
        <taxon>Pseudomonadati</taxon>
        <taxon>Pseudomonadota</taxon>
        <taxon>Gammaproteobacteria</taxon>
        <taxon>Vibrionales</taxon>
        <taxon>Vibrionaceae</taxon>
        <taxon>Vibrio</taxon>
    </lineage>
</organism>
<comment type="caution">
    <text evidence="2">The sequence shown here is derived from an EMBL/GenBank/DDBJ whole genome shotgun (WGS) entry which is preliminary data.</text>
</comment>
<proteinExistence type="predicted"/>
<protein>
    <submittedName>
        <fullName evidence="2">DUF3131 domain-containing protein</fullName>
    </submittedName>
</protein>
<evidence type="ECO:0000259" key="1">
    <source>
        <dbReference type="Pfam" id="PF11329"/>
    </source>
</evidence>
<dbReference type="EMBL" id="RKIK01000031">
    <property type="protein sequence ID" value="ROV59846.1"/>
    <property type="molecule type" value="Genomic_DNA"/>
</dbReference>
<dbReference type="InterPro" id="IPR021478">
    <property type="entry name" value="DUF3131"/>
</dbReference>
<name>A0A3N3DZP9_9VIBR</name>
<gene>
    <name evidence="2" type="ORF">EGH82_11830</name>
</gene>